<keyword evidence="1" id="KW-0732">Signal</keyword>
<feature type="chain" id="PRO_5005223378" evidence="1">
    <location>
        <begin position="24"/>
        <end position="261"/>
    </location>
</feature>
<feature type="signal peptide" evidence="1">
    <location>
        <begin position="1"/>
        <end position="23"/>
    </location>
</feature>
<dbReference type="EMBL" id="HACM01000593">
    <property type="protein sequence ID" value="CRZ01035.1"/>
    <property type="molecule type" value="Transcribed_RNA"/>
</dbReference>
<name>A0A0H5QGF7_9EUKA</name>
<protein>
    <submittedName>
        <fullName evidence="2">Uncharacterized protein</fullName>
    </submittedName>
</protein>
<accession>A0A0H5QGF7</accession>
<reference evidence="2" key="1">
    <citation type="submission" date="2015-04" db="EMBL/GenBank/DDBJ databases">
        <title>The genome sequence of the plant pathogenic Rhizarian Plasmodiophora brassicae reveals insights in its biotrophic life cycle and the origin of chitin synthesis.</title>
        <authorList>
            <person name="Schwelm A."/>
            <person name="Fogelqvist J."/>
            <person name="Knaust A."/>
            <person name="Julke S."/>
            <person name="Lilja T."/>
            <person name="Dhandapani V."/>
            <person name="Bonilla-Rosso G."/>
            <person name="Karlsson M."/>
            <person name="Shevchenko A."/>
            <person name="Choi S.R."/>
            <person name="Kim H.G."/>
            <person name="Park J.Y."/>
            <person name="Lim Y.P."/>
            <person name="Ludwig-Muller J."/>
            <person name="Dixelius C."/>
        </authorList>
    </citation>
    <scope>NUCLEOTIDE SEQUENCE</scope>
    <source>
        <tissue evidence="2">Potato root galls</tissue>
    </source>
</reference>
<evidence type="ECO:0000313" key="2">
    <source>
        <dbReference type="EMBL" id="CRZ01035.1"/>
    </source>
</evidence>
<sequence length="261" mass="30323">SCRMASWSLAIFMVLIAPFITHGVKSPQEILIEASRLNFGFLVSLNQLIEVGPDPNVDSIAPKDILAHAIKFDRMFPKVIELIDNADQPDKQNWIELQLCQFDLWVQPLIRWLIEIKRNPEIYPRYPWEHWYDAKKWQKDGLLEKAKRFISEALVQNPDGVYQKDILSLAEKLGSLTMHVIDIIAGAGEDQAFQEKFFRFLLLLNFDIDKDYGDIHTILLSDTAFFLKHFEEVQFPYSADSAREDLKEIARIAREKYPLLS</sequence>
<feature type="non-terminal residue" evidence="2">
    <location>
        <position position="1"/>
    </location>
</feature>
<proteinExistence type="predicted"/>
<evidence type="ECO:0000256" key="1">
    <source>
        <dbReference type="SAM" id="SignalP"/>
    </source>
</evidence>
<dbReference type="AlphaFoldDB" id="A0A0H5QGF7"/>
<organism evidence="2">
    <name type="scientific">Spongospora subterranea</name>
    <dbReference type="NCBI Taxonomy" id="70186"/>
    <lineage>
        <taxon>Eukaryota</taxon>
        <taxon>Sar</taxon>
        <taxon>Rhizaria</taxon>
        <taxon>Endomyxa</taxon>
        <taxon>Phytomyxea</taxon>
        <taxon>Plasmodiophorida</taxon>
        <taxon>Plasmodiophoridae</taxon>
        <taxon>Spongospora</taxon>
    </lineage>
</organism>